<dbReference type="AlphaFoldDB" id="A0A9Q9ALR0"/>
<reference evidence="1" key="1">
    <citation type="submission" date="2022-06" db="EMBL/GenBank/DDBJ databases">
        <title>Complete genome sequences of two strains of the flax pathogen Septoria linicola.</title>
        <authorList>
            <person name="Lapalu N."/>
            <person name="Simon A."/>
            <person name="Demenou B."/>
            <person name="Paumier D."/>
            <person name="Guillot M.-P."/>
            <person name="Gout L."/>
            <person name="Valade R."/>
        </authorList>
    </citation>
    <scope>NUCLEOTIDE SEQUENCE</scope>
    <source>
        <strain evidence="1">SE15195</strain>
    </source>
</reference>
<sequence>MCGPLIVTCGCTPSAHKHNRPTHTLAIPKLVVPCKEPGGEACKAGEGELVEFQNPSTECAGSIAGHHPNSKEAEEICAETLKKYGDSVYRMNKKEFAKYPSKGWFRGWF</sequence>
<organism evidence="1 2">
    <name type="scientific">Septoria linicola</name>
    <dbReference type="NCBI Taxonomy" id="215465"/>
    <lineage>
        <taxon>Eukaryota</taxon>
        <taxon>Fungi</taxon>
        <taxon>Dikarya</taxon>
        <taxon>Ascomycota</taxon>
        <taxon>Pezizomycotina</taxon>
        <taxon>Dothideomycetes</taxon>
        <taxon>Dothideomycetidae</taxon>
        <taxon>Mycosphaerellales</taxon>
        <taxon>Mycosphaerellaceae</taxon>
        <taxon>Septoria</taxon>
    </lineage>
</organism>
<protein>
    <submittedName>
        <fullName evidence="1">Uncharacterized protein</fullName>
    </submittedName>
</protein>
<name>A0A9Q9ALR0_9PEZI</name>
<keyword evidence="2" id="KW-1185">Reference proteome</keyword>
<dbReference type="Proteomes" id="UP001056384">
    <property type="component" value="Chromosome 1"/>
</dbReference>
<accession>A0A9Q9ALR0</accession>
<dbReference type="OrthoDB" id="3623508at2759"/>
<gene>
    <name evidence="1" type="ORF">Slin15195_G017520</name>
</gene>
<dbReference type="EMBL" id="CP099418">
    <property type="protein sequence ID" value="USW48433.1"/>
    <property type="molecule type" value="Genomic_DNA"/>
</dbReference>
<evidence type="ECO:0000313" key="1">
    <source>
        <dbReference type="EMBL" id="USW48433.1"/>
    </source>
</evidence>
<proteinExistence type="predicted"/>
<evidence type="ECO:0000313" key="2">
    <source>
        <dbReference type="Proteomes" id="UP001056384"/>
    </source>
</evidence>